<dbReference type="InterPro" id="IPR019885">
    <property type="entry name" value="Tscrpt_reg_HTH_AsnC-type_CS"/>
</dbReference>
<dbReference type="InterPro" id="IPR036388">
    <property type="entry name" value="WH-like_DNA-bd_sf"/>
</dbReference>
<dbReference type="KEGG" id="gfu:KM031_01765"/>
<dbReference type="GO" id="GO:0006355">
    <property type="term" value="P:regulation of DNA-templated transcription"/>
    <property type="evidence" value="ECO:0007669"/>
    <property type="project" value="UniProtKB-ARBA"/>
</dbReference>
<evidence type="ECO:0000256" key="2">
    <source>
        <dbReference type="ARBA" id="ARBA00023125"/>
    </source>
</evidence>
<dbReference type="InterPro" id="IPR011991">
    <property type="entry name" value="ArsR-like_HTH"/>
</dbReference>
<organism evidence="5 6">
    <name type="scientific">Gemmobacter fulvus</name>
    <dbReference type="NCBI Taxonomy" id="2840474"/>
    <lineage>
        <taxon>Bacteria</taxon>
        <taxon>Pseudomonadati</taxon>
        <taxon>Pseudomonadota</taxon>
        <taxon>Alphaproteobacteria</taxon>
        <taxon>Rhodobacterales</taxon>
        <taxon>Paracoccaceae</taxon>
        <taxon>Gemmobacter</taxon>
    </lineage>
</organism>
<dbReference type="GO" id="GO:0043565">
    <property type="term" value="F:sequence-specific DNA binding"/>
    <property type="evidence" value="ECO:0007669"/>
    <property type="project" value="InterPro"/>
</dbReference>
<dbReference type="PROSITE" id="PS50956">
    <property type="entry name" value="HTH_ASNC_2"/>
    <property type="match status" value="1"/>
</dbReference>
<evidence type="ECO:0000256" key="3">
    <source>
        <dbReference type="ARBA" id="ARBA00023163"/>
    </source>
</evidence>
<gene>
    <name evidence="5" type="ORF">KM031_01765</name>
</gene>
<dbReference type="CDD" id="cd00090">
    <property type="entry name" value="HTH_ARSR"/>
    <property type="match status" value="1"/>
</dbReference>
<dbReference type="InterPro" id="IPR000485">
    <property type="entry name" value="AsnC-type_HTH_dom"/>
</dbReference>
<dbReference type="PANTHER" id="PTHR30154">
    <property type="entry name" value="LEUCINE-RESPONSIVE REGULATORY PROTEIN"/>
    <property type="match status" value="1"/>
</dbReference>
<dbReference type="GO" id="GO:0043200">
    <property type="term" value="P:response to amino acid"/>
    <property type="evidence" value="ECO:0007669"/>
    <property type="project" value="TreeGrafter"/>
</dbReference>
<dbReference type="PROSITE" id="PS00519">
    <property type="entry name" value="HTH_ASNC_1"/>
    <property type="match status" value="1"/>
</dbReference>
<dbReference type="InterPro" id="IPR019888">
    <property type="entry name" value="Tscrpt_reg_AsnC-like"/>
</dbReference>
<evidence type="ECO:0000313" key="5">
    <source>
        <dbReference type="EMBL" id="QWK90665.1"/>
    </source>
</evidence>
<dbReference type="InterPro" id="IPR011008">
    <property type="entry name" value="Dimeric_a/b-barrel"/>
</dbReference>
<protein>
    <submittedName>
        <fullName evidence="5">Lrp/AsnC family transcriptional regulator</fullName>
    </submittedName>
</protein>
<evidence type="ECO:0000313" key="6">
    <source>
        <dbReference type="Proteomes" id="UP000679352"/>
    </source>
</evidence>
<evidence type="ECO:0000259" key="4">
    <source>
        <dbReference type="PROSITE" id="PS50956"/>
    </source>
</evidence>
<accession>A0A975S224</accession>
<dbReference type="Gene3D" id="3.30.70.920">
    <property type="match status" value="1"/>
</dbReference>
<dbReference type="AlphaFoldDB" id="A0A975S224"/>
<keyword evidence="1" id="KW-0805">Transcription regulation</keyword>
<sequence>MDLDETDLRIAALLQQDGRLSATEIAREIGLSVSAANERLRRLLSNGTVRQTAALLDPAAVDAACCCFLLLDLAWQGEAEAIAALAARPEVMELHHISGPHSYLMKIRVKDPAAVQRFLTEAVKPLPAILRTETIFSLQAEKESPTLLLPEGKA</sequence>
<dbReference type="EMBL" id="CP076361">
    <property type="protein sequence ID" value="QWK90665.1"/>
    <property type="molecule type" value="Genomic_DNA"/>
</dbReference>
<dbReference type="GO" id="GO:0005829">
    <property type="term" value="C:cytosol"/>
    <property type="evidence" value="ECO:0007669"/>
    <property type="project" value="TreeGrafter"/>
</dbReference>
<dbReference type="Gene3D" id="1.10.10.10">
    <property type="entry name" value="Winged helix-like DNA-binding domain superfamily/Winged helix DNA-binding domain"/>
    <property type="match status" value="1"/>
</dbReference>
<dbReference type="SUPFAM" id="SSF46785">
    <property type="entry name" value="Winged helix' DNA-binding domain"/>
    <property type="match status" value="1"/>
</dbReference>
<dbReference type="PRINTS" id="PR00033">
    <property type="entry name" value="HTHASNC"/>
</dbReference>
<dbReference type="RefSeq" id="WP_215504087.1">
    <property type="nucleotide sequence ID" value="NZ_CP076361.1"/>
</dbReference>
<evidence type="ECO:0000256" key="1">
    <source>
        <dbReference type="ARBA" id="ARBA00023015"/>
    </source>
</evidence>
<dbReference type="PANTHER" id="PTHR30154:SF34">
    <property type="entry name" value="TRANSCRIPTIONAL REGULATOR AZLB"/>
    <property type="match status" value="1"/>
</dbReference>
<dbReference type="SMART" id="SM00344">
    <property type="entry name" value="HTH_ASNC"/>
    <property type="match status" value="1"/>
</dbReference>
<dbReference type="InterPro" id="IPR036390">
    <property type="entry name" value="WH_DNA-bd_sf"/>
</dbReference>
<name>A0A975S224_9RHOB</name>
<reference evidence="5" key="1">
    <citation type="submission" date="2021-06" db="EMBL/GenBank/DDBJ databases">
        <title>Direct submission.</title>
        <authorList>
            <person name="Lee C.-S."/>
            <person name="Jin L."/>
        </authorList>
    </citation>
    <scope>NUCLEOTIDE SEQUENCE</scope>
    <source>
        <strain evidence="5">Con5</strain>
    </source>
</reference>
<dbReference type="Pfam" id="PF01037">
    <property type="entry name" value="AsnC_trans_reg"/>
    <property type="match status" value="1"/>
</dbReference>
<dbReference type="Proteomes" id="UP000679352">
    <property type="component" value="Chromosome"/>
</dbReference>
<dbReference type="InterPro" id="IPR019887">
    <property type="entry name" value="Tscrpt_reg_AsnC/Lrp_C"/>
</dbReference>
<keyword evidence="3" id="KW-0804">Transcription</keyword>
<dbReference type="Pfam" id="PF13412">
    <property type="entry name" value="HTH_24"/>
    <property type="match status" value="1"/>
</dbReference>
<proteinExistence type="predicted"/>
<keyword evidence="6" id="KW-1185">Reference proteome</keyword>
<feature type="domain" description="HTH asnC-type" evidence="4">
    <location>
        <begin position="3"/>
        <end position="79"/>
    </location>
</feature>
<keyword evidence="2" id="KW-0238">DNA-binding</keyword>
<dbReference type="SUPFAM" id="SSF54909">
    <property type="entry name" value="Dimeric alpha+beta barrel"/>
    <property type="match status" value="1"/>
</dbReference>